<evidence type="ECO:0000256" key="1">
    <source>
        <dbReference type="ARBA" id="ARBA00022571"/>
    </source>
</evidence>
<dbReference type="GO" id="GO:0005737">
    <property type="term" value="C:cytoplasm"/>
    <property type="evidence" value="ECO:0007669"/>
    <property type="project" value="UniProtKB-SubCell"/>
</dbReference>
<dbReference type="FunFam" id="3.40.640.10:FF:000004">
    <property type="entry name" value="Acetylornithine aminotransferase"/>
    <property type="match status" value="1"/>
</dbReference>
<comment type="similarity">
    <text evidence="5">Belongs to the class-III pyridoxal-phosphate-dependent aminotransferase family. ArgD subfamily.</text>
</comment>
<reference evidence="6" key="1">
    <citation type="journal article" date="2014" name="Int. J. Syst. Evol. Microbiol.">
        <title>Complete genome sequence of Corynebacterium casei LMG S-19264T (=DSM 44701T), isolated from a smear-ripened cheese.</title>
        <authorList>
            <consortium name="US DOE Joint Genome Institute (JGI-PGF)"/>
            <person name="Walter F."/>
            <person name="Albersmeier A."/>
            <person name="Kalinowski J."/>
            <person name="Ruckert C."/>
        </authorList>
    </citation>
    <scope>NUCLEOTIDE SEQUENCE</scope>
    <source>
        <strain evidence="6">KCTC 42097</strain>
    </source>
</reference>
<dbReference type="GO" id="GO:0006526">
    <property type="term" value="P:L-arginine biosynthetic process"/>
    <property type="evidence" value="ECO:0007669"/>
    <property type="project" value="UniProtKB-UniRule"/>
</dbReference>
<evidence type="ECO:0000256" key="2">
    <source>
        <dbReference type="ARBA" id="ARBA00022576"/>
    </source>
</evidence>
<dbReference type="Proteomes" id="UP000641137">
    <property type="component" value="Unassembled WGS sequence"/>
</dbReference>
<keyword evidence="7" id="KW-1185">Reference proteome</keyword>
<comment type="subunit">
    <text evidence="5">Homodimer.</text>
</comment>
<dbReference type="GO" id="GO:0030170">
    <property type="term" value="F:pyridoxal phosphate binding"/>
    <property type="evidence" value="ECO:0007669"/>
    <property type="project" value="InterPro"/>
</dbReference>
<feature type="binding site" evidence="5">
    <location>
        <position position="130"/>
    </location>
    <ligand>
        <name>pyridoxal 5'-phosphate</name>
        <dbReference type="ChEBI" id="CHEBI:597326"/>
    </ligand>
</feature>
<accession>A0A8J3DLD0</accession>
<dbReference type="PIRSF" id="PIRSF000521">
    <property type="entry name" value="Transaminase_4ab_Lys_Orn"/>
    <property type="match status" value="1"/>
</dbReference>
<organism evidence="6 7">
    <name type="scientific">Limoniibacter endophyticus</name>
    <dbReference type="NCBI Taxonomy" id="1565040"/>
    <lineage>
        <taxon>Bacteria</taxon>
        <taxon>Pseudomonadati</taxon>
        <taxon>Pseudomonadota</taxon>
        <taxon>Alphaproteobacteria</taxon>
        <taxon>Hyphomicrobiales</taxon>
        <taxon>Bartonellaceae</taxon>
        <taxon>Limoniibacter</taxon>
    </lineage>
</organism>
<dbReference type="NCBIfam" id="TIGR00707">
    <property type="entry name" value="argD"/>
    <property type="match status" value="1"/>
</dbReference>
<dbReference type="InterPro" id="IPR015421">
    <property type="entry name" value="PyrdxlP-dep_Trfase_major"/>
</dbReference>
<keyword evidence="5" id="KW-0028">Amino-acid biosynthesis</keyword>
<comment type="pathway">
    <text evidence="5">Amino-acid biosynthesis; L-arginine biosynthesis; N(2)-acetyl-L-ornithine from L-glutamate: step 4/4.</text>
</comment>
<dbReference type="Pfam" id="PF00202">
    <property type="entry name" value="Aminotran_3"/>
    <property type="match status" value="1"/>
</dbReference>
<dbReference type="InterPro" id="IPR004636">
    <property type="entry name" value="AcOrn/SuccOrn_fam"/>
</dbReference>
<dbReference type="Gene3D" id="3.90.1150.10">
    <property type="entry name" value="Aspartate Aminotransferase, domain 1"/>
    <property type="match status" value="1"/>
</dbReference>
<comment type="cofactor">
    <cofactor evidence="5">
        <name>pyridoxal 5'-phosphate</name>
        <dbReference type="ChEBI" id="CHEBI:597326"/>
    </cofactor>
    <text evidence="5">Binds 1 pyridoxal phosphate per subunit.</text>
</comment>
<keyword evidence="3 5" id="KW-0808">Transferase</keyword>
<sequence>MSTTALYQTFSRLPLTFERGEGSWLLTDKGERYLDFAAGIAVNSLGHAHPHLVAALTEQAGKLWHVSNLYEIPEQSRLADRLAANTFADRVFFTNSGAEALECAIKTARRHFFAKGQPNRYRIVTIQGAFHGRTLATIAAGGQEKYLEGFGPKVEGFDQVPYGDLDALKAVIGADTAAILLEPVQGEGGVRAFPPKILKEIRALCDAHDLLLIFDEVQTGVGRTGKLFAHEWSGIAPDIMAVAKGIGGGFPMGACLATAAASDAMVPGTHGTTFGGNPLAMAVGNAVLDIVLEEGFLDEVNRKALLLKQGLAEIADSFPGVVSEARGVGLLMGLKCVLPNNVVKDAIAGEKLLCVPAGDNVVRLLPPLTATDEDIREAIARIRTACEKLQTEAQNEAKGARAKGAV</sequence>
<dbReference type="InterPro" id="IPR049704">
    <property type="entry name" value="Aminotrans_3_PPA_site"/>
</dbReference>
<feature type="modified residue" description="N6-(pyridoxal phosphate)lysine" evidence="5">
    <location>
        <position position="244"/>
    </location>
</feature>
<evidence type="ECO:0000313" key="6">
    <source>
        <dbReference type="EMBL" id="GHC80345.1"/>
    </source>
</evidence>
<dbReference type="PANTHER" id="PTHR11986">
    <property type="entry name" value="AMINOTRANSFERASE CLASS III"/>
    <property type="match status" value="1"/>
</dbReference>
<evidence type="ECO:0000256" key="5">
    <source>
        <dbReference type="HAMAP-Rule" id="MF_01107"/>
    </source>
</evidence>
<dbReference type="InterPro" id="IPR005814">
    <property type="entry name" value="Aminotrans_3"/>
</dbReference>
<reference evidence="6" key="2">
    <citation type="submission" date="2020-09" db="EMBL/GenBank/DDBJ databases">
        <authorList>
            <person name="Sun Q."/>
            <person name="Kim S."/>
        </authorList>
    </citation>
    <scope>NUCLEOTIDE SEQUENCE</scope>
    <source>
        <strain evidence="6">KCTC 42097</strain>
    </source>
</reference>
<dbReference type="HAMAP" id="MF_01107">
    <property type="entry name" value="ArgD_aminotrans_3"/>
    <property type="match status" value="1"/>
</dbReference>
<dbReference type="PANTHER" id="PTHR11986:SF113">
    <property type="entry name" value="SUCCINYLORNITHINE TRANSAMINASE"/>
    <property type="match status" value="1"/>
</dbReference>
<feature type="binding site" evidence="5">
    <location>
        <begin position="215"/>
        <end position="218"/>
    </location>
    <ligand>
        <name>pyridoxal 5'-phosphate</name>
        <dbReference type="ChEBI" id="CHEBI:597326"/>
    </ligand>
</feature>
<comment type="subcellular location">
    <subcellularLocation>
        <location evidence="5">Cytoplasm</location>
    </subcellularLocation>
</comment>
<dbReference type="RefSeq" id="WP_189492849.1">
    <property type="nucleotide sequence ID" value="NZ_BMZO01000012.1"/>
</dbReference>
<keyword evidence="1 5" id="KW-0055">Arginine biosynthesis</keyword>
<comment type="miscellaneous">
    <text evidence="5">May also have succinyldiaminopimelate aminotransferase activity, thus carrying out the corresponding step in lysine biosynthesis.</text>
</comment>
<dbReference type="InterPro" id="IPR050103">
    <property type="entry name" value="Class-III_PLP-dep_AT"/>
</dbReference>
<evidence type="ECO:0000256" key="3">
    <source>
        <dbReference type="ARBA" id="ARBA00022679"/>
    </source>
</evidence>
<gene>
    <name evidence="5 6" type="primary">argD</name>
    <name evidence="6" type="ORF">GCM10010136_33390</name>
</gene>
<proteinExistence type="inferred from homology"/>
<protein>
    <recommendedName>
        <fullName evidence="5">Acetylornithine aminotransferase</fullName>
        <shortName evidence="5">ACOAT</shortName>
        <ecNumber evidence="5">2.6.1.11</ecNumber>
    </recommendedName>
</protein>
<dbReference type="CDD" id="cd00610">
    <property type="entry name" value="OAT_like"/>
    <property type="match status" value="1"/>
</dbReference>
<evidence type="ECO:0000313" key="7">
    <source>
        <dbReference type="Proteomes" id="UP000641137"/>
    </source>
</evidence>
<feature type="binding site" evidence="5">
    <location>
        <position position="273"/>
    </location>
    <ligand>
        <name>pyridoxal 5'-phosphate</name>
        <dbReference type="ChEBI" id="CHEBI:597326"/>
    </ligand>
</feature>
<comment type="catalytic activity">
    <reaction evidence="5">
        <text>N(2)-acetyl-L-ornithine + 2-oxoglutarate = N-acetyl-L-glutamate 5-semialdehyde + L-glutamate</text>
        <dbReference type="Rhea" id="RHEA:18049"/>
        <dbReference type="ChEBI" id="CHEBI:16810"/>
        <dbReference type="ChEBI" id="CHEBI:29123"/>
        <dbReference type="ChEBI" id="CHEBI:29985"/>
        <dbReference type="ChEBI" id="CHEBI:57805"/>
        <dbReference type="EC" id="2.6.1.11"/>
    </reaction>
</comment>
<dbReference type="Gene3D" id="3.40.640.10">
    <property type="entry name" value="Type I PLP-dependent aspartate aminotransferase-like (Major domain)"/>
    <property type="match status" value="1"/>
</dbReference>
<dbReference type="InterPro" id="IPR015422">
    <property type="entry name" value="PyrdxlP-dep_Trfase_small"/>
</dbReference>
<dbReference type="GO" id="GO:0003992">
    <property type="term" value="F:N2-acetyl-L-ornithine:2-oxoglutarate 5-aminotransferase activity"/>
    <property type="evidence" value="ECO:0007669"/>
    <property type="project" value="UniProtKB-UniRule"/>
</dbReference>
<dbReference type="GO" id="GO:0042802">
    <property type="term" value="F:identical protein binding"/>
    <property type="evidence" value="ECO:0007669"/>
    <property type="project" value="TreeGrafter"/>
</dbReference>
<dbReference type="PROSITE" id="PS00600">
    <property type="entry name" value="AA_TRANSFER_CLASS_3"/>
    <property type="match status" value="1"/>
</dbReference>
<keyword evidence="5" id="KW-0963">Cytoplasm</keyword>
<dbReference type="EC" id="2.6.1.11" evidence="5"/>
<comment type="caution">
    <text evidence="6">The sequence shown here is derived from an EMBL/GenBank/DDBJ whole genome shotgun (WGS) entry which is preliminary data.</text>
</comment>
<dbReference type="UniPathway" id="UPA00068">
    <property type="reaction ID" value="UER00109"/>
</dbReference>
<name>A0A8J3DLD0_9HYPH</name>
<feature type="binding site" evidence="5">
    <location>
        <begin position="97"/>
        <end position="98"/>
    </location>
    <ligand>
        <name>pyridoxal 5'-phosphate</name>
        <dbReference type="ChEBI" id="CHEBI:597326"/>
    </ligand>
</feature>
<evidence type="ECO:0000256" key="4">
    <source>
        <dbReference type="ARBA" id="ARBA00022898"/>
    </source>
</evidence>
<dbReference type="AlphaFoldDB" id="A0A8J3DLD0"/>
<keyword evidence="2 5" id="KW-0032">Aminotransferase</keyword>
<dbReference type="EMBL" id="BMZO01000012">
    <property type="protein sequence ID" value="GHC80345.1"/>
    <property type="molecule type" value="Genomic_DNA"/>
</dbReference>
<feature type="binding site" evidence="5">
    <location>
        <position position="133"/>
    </location>
    <ligand>
        <name>N(2)-acetyl-L-ornithine</name>
        <dbReference type="ChEBI" id="CHEBI:57805"/>
    </ligand>
</feature>
<dbReference type="NCBIfam" id="NF002325">
    <property type="entry name" value="PRK01278.1"/>
    <property type="match status" value="1"/>
</dbReference>
<feature type="binding site" evidence="5">
    <location>
        <position position="272"/>
    </location>
    <ligand>
        <name>N(2)-acetyl-L-ornithine</name>
        <dbReference type="ChEBI" id="CHEBI:57805"/>
    </ligand>
</feature>
<dbReference type="InterPro" id="IPR015424">
    <property type="entry name" value="PyrdxlP-dep_Trfase"/>
</dbReference>
<keyword evidence="4 5" id="KW-0663">Pyridoxal phosphate</keyword>
<dbReference type="SUPFAM" id="SSF53383">
    <property type="entry name" value="PLP-dependent transferases"/>
    <property type="match status" value="1"/>
</dbReference>